<proteinExistence type="predicted"/>
<comment type="caution">
    <text evidence="1">The sequence shown here is derived from an EMBL/GenBank/DDBJ whole genome shotgun (WGS) entry which is preliminary data.</text>
</comment>
<organism evidence="1">
    <name type="scientific">Psilocybe cubensis</name>
    <name type="common">Psychedelic mushroom</name>
    <name type="synonym">Stropharia cubensis</name>
    <dbReference type="NCBI Taxonomy" id="181762"/>
    <lineage>
        <taxon>Eukaryota</taxon>
        <taxon>Fungi</taxon>
        <taxon>Dikarya</taxon>
        <taxon>Basidiomycota</taxon>
        <taxon>Agaricomycotina</taxon>
        <taxon>Agaricomycetes</taxon>
        <taxon>Agaricomycetidae</taxon>
        <taxon>Agaricales</taxon>
        <taxon>Agaricineae</taxon>
        <taxon>Strophariaceae</taxon>
        <taxon>Psilocybe</taxon>
    </lineage>
</organism>
<gene>
    <name evidence="1" type="ORF">JR316_001714</name>
</gene>
<sequence length="237" mass="28548">MDFLNLNQYLELLPPFDIISKSFGYLLKDINAEIETAFIMKYVPINQRWTELDTLGVWNNQIKWRRYQHKCLIDPWHYTLRNFSEFVEFGYKEYAIYALDANSELIEGYCIEPITNDIYWPTNDVFVVSVSSISFVAAYYLLEPILSSKYVVYVALVSRFIDKTDWKKFLEFFNIKDSEDIYKHMTTIHICMNQFERETMNRPLLVEWHKLQSTAEFVWKILYIKYMDHKFGYDAEI</sequence>
<dbReference type="EMBL" id="JAFIQS010000002">
    <property type="protein sequence ID" value="KAG5172217.1"/>
    <property type="molecule type" value="Genomic_DNA"/>
</dbReference>
<protein>
    <submittedName>
        <fullName evidence="1">Uncharacterized protein</fullName>
    </submittedName>
</protein>
<reference evidence="1" key="1">
    <citation type="submission" date="2021-02" db="EMBL/GenBank/DDBJ databases">
        <title>Psilocybe cubensis genome.</title>
        <authorList>
            <person name="Mckernan K.J."/>
            <person name="Crawford S."/>
            <person name="Trippe A."/>
            <person name="Kane L.T."/>
            <person name="Mclaughlin S."/>
        </authorList>
    </citation>
    <scope>NUCLEOTIDE SEQUENCE [LARGE SCALE GENOMIC DNA]</scope>
    <source>
        <strain evidence="1">MGC-MH-2018</strain>
    </source>
</reference>
<accession>A0A8H8CMT5</accession>
<dbReference type="AlphaFoldDB" id="A0A8H8CMT5"/>
<evidence type="ECO:0000313" key="1">
    <source>
        <dbReference type="EMBL" id="KAG5172217.1"/>
    </source>
</evidence>
<name>A0A8H8CMT5_PSICU</name>